<organism evidence="1">
    <name type="scientific">Anguilla anguilla</name>
    <name type="common">European freshwater eel</name>
    <name type="synonym">Muraena anguilla</name>
    <dbReference type="NCBI Taxonomy" id="7936"/>
    <lineage>
        <taxon>Eukaryota</taxon>
        <taxon>Metazoa</taxon>
        <taxon>Chordata</taxon>
        <taxon>Craniata</taxon>
        <taxon>Vertebrata</taxon>
        <taxon>Euteleostomi</taxon>
        <taxon>Actinopterygii</taxon>
        <taxon>Neopterygii</taxon>
        <taxon>Teleostei</taxon>
        <taxon>Anguilliformes</taxon>
        <taxon>Anguillidae</taxon>
        <taxon>Anguilla</taxon>
    </lineage>
</organism>
<name>A0A0E9QVQ7_ANGAN</name>
<dbReference type="EMBL" id="GBXM01088040">
    <property type="protein sequence ID" value="JAH20537.1"/>
    <property type="molecule type" value="Transcribed_RNA"/>
</dbReference>
<protein>
    <submittedName>
        <fullName evidence="1">Uncharacterized protein</fullName>
    </submittedName>
</protein>
<dbReference type="AlphaFoldDB" id="A0A0E9QVQ7"/>
<reference evidence="1" key="2">
    <citation type="journal article" date="2015" name="Fish Shellfish Immunol.">
        <title>Early steps in the European eel (Anguilla anguilla)-Vibrio vulnificus interaction in the gills: Role of the RtxA13 toxin.</title>
        <authorList>
            <person name="Callol A."/>
            <person name="Pajuelo D."/>
            <person name="Ebbesson L."/>
            <person name="Teles M."/>
            <person name="MacKenzie S."/>
            <person name="Amaro C."/>
        </authorList>
    </citation>
    <scope>NUCLEOTIDE SEQUENCE</scope>
</reference>
<accession>A0A0E9QVQ7</accession>
<sequence length="31" mass="3747">MNLIVFRYIQMMYYVGTMQPCGHKIHELSDK</sequence>
<reference evidence="1" key="1">
    <citation type="submission" date="2014-11" db="EMBL/GenBank/DDBJ databases">
        <authorList>
            <person name="Amaro Gonzalez C."/>
        </authorList>
    </citation>
    <scope>NUCLEOTIDE SEQUENCE</scope>
</reference>
<proteinExistence type="predicted"/>
<evidence type="ECO:0000313" key="1">
    <source>
        <dbReference type="EMBL" id="JAH20537.1"/>
    </source>
</evidence>